<keyword evidence="2" id="KW-1133">Transmembrane helix</keyword>
<dbReference type="AlphaFoldDB" id="A0A9Q9DU83"/>
<feature type="compositionally biased region" description="Polar residues" evidence="1">
    <location>
        <begin position="48"/>
        <end position="58"/>
    </location>
</feature>
<evidence type="ECO:0000313" key="4">
    <source>
        <dbReference type="Proteomes" id="UP001056012"/>
    </source>
</evidence>
<feature type="region of interest" description="Disordered" evidence="1">
    <location>
        <begin position="72"/>
        <end position="120"/>
    </location>
</feature>
<dbReference type="OrthoDB" id="3800555at2759"/>
<reference evidence="3" key="1">
    <citation type="submission" date="2021-12" db="EMBL/GenBank/DDBJ databases">
        <title>Curvularia clavata genome.</title>
        <authorList>
            <person name="Cao Y."/>
        </authorList>
    </citation>
    <scope>NUCLEOTIDE SEQUENCE</scope>
    <source>
        <strain evidence="3">Yc1106</strain>
    </source>
</reference>
<feature type="compositionally biased region" description="Polar residues" evidence="1">
    <location>
        <begin position="347"/>
        <end position="361"/>
    </location>
</feature>
<keyword evidence="2" id="KW-0472">Membrane</keyword>
<feature type="region of interest" description="Disordered" evidence="1">
    <location>
        <begin position="333"/>
        <end position="411"/>
    </location>
</feature>
<dbReference type="VEuPathDB" id="FungiDB:yc1106_07967"/>
<organism evidence="3 4">
    <name type="scientific">Curvularia clavata</name>
    <dbReference type="NCBI Taxonomy" id="95742"/>
    <lineage>
        <taxon>Eukaryota</taxon>
        <taxon>Fungi</taxon>
        <taxon>Dikarya</taxon>
        <taxon>Ascomycota</taxon>
        <taxon>Pezizomycotina</taxon>
        <taxon>Dothideomycetes</taxon>
        <taxon>Pleosporomycetidae</taxon>
        <taxon>Pleosporales</taxon>
        <taxon>Pleosporineae</taxon>
        <taxon>Pleosporaceae</taxon>
        <taxon>Curvularia</taxon>
    </lineage>
</organism>
<sequence length="486" mass="53410">MATMTPLVGENTMERSTKPVAPAHIRAADDSAAESADIGTTVWGGSGATQPSPTPTSLLDFNFSQKLVTPAGYHLGPNGEGWRSSRSSLSRHRPDASGVSSPRRDNPKTSGFAAGLGVPTPKTKPDYEVVTEYQGLKLGHINDAVPYLLGPRSIIDRIQVVLEHELHFNKTSSDETDTSQDIQQPAYTDRDKALMAILTSLRTPEFVRIEKGDWYPQGLAARNDALLLYKNTAKSGVRTVHVTLADYVNMAQSWLLSPNPTNLYGDSPNTKNPWSQIAASLRARDVDVSKIDLETYLSLTNDLEGPVLTSKLDEIAQWAKDGTLDERYTAFKASQTATQEARRGASPLTTDPNTSKPSSPTFGRPDALYSKRFTHEYPLGRSSTSPTHHHHHHHHHSRPHRRDKDAEQQAVANAERMWFSRGTNGRGANRGALAEAQCEEKQTLKKKRHKIVFVSCMVILIGGAVGAMLWAMGTRRWDFTADAQTG</sequence>
<feature type="transmembrane region" description="Helical" evidence="2">
    <location>
        <begin position="451"/>
        <end position="472"/>
    </location>
</feature>
<dbReference type="Proteomes" id="UP001056012">
    <property type="component" value="Chromosome 6"/>
</dbReference>
<evidence type="ECO:0000313" key="3">
    <source>
        <dbReference type="EMBL" id="USP80693.1"/>
    </source>
</evidence>
<name>A0A9Q9DU83_CURCL</name>
<gene>
    <name evidence="3" type="ORF">yc1106_07967</name>
</gene>
<dbReference type="EMBL" id="CP089279">
    <property type="protein sequence ID" value="USP80693.1"/>
    <property type="molecule type" value="Genomic_DNA"/>
</dbReference>
<accession>A0A9Q9DU83</accession>
<keyword evidence="2" id="KW-0812">Transmembrane</keyword>
<feature type="region of interest" description="Disordered" evidence="1">
    <location>
        <begin position="1"/>
        <end position="58"/>
    </location>
</feature>
<evidence type="ECO:0000256" key="1">
    <source>
        <dbReference type="SAM" id="MobiDB-lite"/>
    </source>
</evidence>
<keyword evidence="4" id="KW-1185">Reference proteome</keyword>
<protein>
    <submittedName>
        <fullName evidence="3">Uncharacterized protein</fullName>
    </submittedName>
</protein>
<proteinExistence type="predicted"/>
<feature type="compositionally biased region" description="Basic residues" evidence="1">
    <location>
        <begin position="387"/>
        <end position="401"/>
    </location>
</feature>
<evidence type="ECO:0000256" key="2">
    <source>
        <dbReference type="SAM" id="Phobius"/>
    </source>
</evidence>